<evidence type="ECO:0000256" key="1">
    <source>
        <dbReference type="SAM" id="MobiDB-lite"/>
    </source>
</evidence>
<dbReference type="EMBL" id="CAFBOZ010000213">
    <property type="protein sequence ID" value="CAB5014713.1"/>
    <property type="molecule type" value="Genomic_DNA"/>
</dbReference>
<feature type="region of interest" description="Disordered" evidence="1">
    <location>
        <begin position="155"/>
        <end position="204"/>
    </location>
</feature>
<accession>A0A6J7QGE4</accession>
<gene>
    <name evidence="2" type="ORF">UFOPK3992_01397</name>
</gene>
<protein>
    <submittedName>
        <fullName evidence="2">Unannotated protein</fullName>
    </submittedName>
</protein>
<organism evidence="2">
    <name type="scientific">freshwater metagenome</name>
    <dbReference type="NCBI Taxonomy" id="449393"/>
    <lineage>
        <taxon>unclassified sequences</taxon>
        <taxon>metagenomes</taxon>
        <taxon>ecological metagenomes</taxon>
    </lineage>
</organism>
<reference evidence="2" key="1">
    <citation type="submission" date="2020-05" db="EMBL/GenBank/DDBJ databases">
        <authorList>
            <person name="Chiriac C."/>
            <person name="Salcher M."/>
            <person name="Ghai R."/>
            <person name="Kavagutti S V."/>
        </authorList>
    </citation>
    <scope>NUCLEOTIDE SEQUENCE</scope>
</reference>
<feature type="region of interest" description="Disordered" evidence="1">
    <location>
        <begin position="1"/>
        <end position="22"/>
    </location>
</feature>
<evidence type="ECO:0000313" key="2">
    <source>
        <dbReference type="EMBL" id="CAB5014713.1"/>
    </source>
</evidence>
<proteinExistence type="predicted"/>
<feature type="region of interest" description="Disordered" evidence="1">
    <location>
        <begin position="47"/>
        <end position="83"/>
    </location>
</feature>
<dbReference type="AlphaFoldDB" id="A0A6J7QGE4"/>
<sequence length="228" mass="24106">MRGLKPRVHQNSALGGLEGRARFTREAEVAEQVNLVRADRVRPEVAGRQRARVRGTAGYRQHTGHLGEALTFGPDRAGGTAAPGQVRAAGENGKGMPNAAVEQLPRPLGGVVEQYGRRAVEQAHLTNAHPADGRGLNGAGLVAVTPGDQRLGAIALGGRPGDDSQHGVGPRPRASRPPHQQVHLAGSVAAHPVQRPRRPLDHAATDVRLTHDEVVHEHRTLREVAGSA</sequence>
<name>A0A6J7QGE4_9ZZZZ</name>